<dbReference type="OrthoDB" id="415706at2759"/>
<sequence length="56" mass="6437">VKILYIQSGSIELGSLNTTILSIAFKQQSSKWPEMTQNYMSRFIVVVHRFMVTSLN</sequence>
<keyword evidence="2" id="KW-1185">Reference proteome</keyword>
<feature type="non-terminal residue" evidence="1">
    <location>
        <position position="1"/>
    </location>
</feature>
<proteinExistence type="predicted"/>
<accession>A0A6G1GHS4</accession>
<evidence type="ECO:0000313" key="1">
    <source>
        <dbReference type="EMBL" id="KAF1817603.1"/>
    </source>
</evidence>
<dbReference type="GeneID" id="54416416"/>
<name>A0A6G1GHS4_9PEZI</name>
<dbReference type="AlphaFoldDB" id="A0A6G1GHS4"/>
<reference evidence="3" key="2">
    <citation type="submission" date="2020-04" db="EMBL/GenBank/DDBJ databases">
        <authorList>
            <consortium name="NCBI Genome Project"/>
        </authorList>
    </citation>
    <scope>NUCLEOTIDE SEQUENCE</scope>
    <source>
        <strain evidence="3">CBS 781.70</strain>
    </source>
</reference>
<dbReference type="EMBL" id="ML975149">
    <property type="protein sequence ID" value="KAF1817603.1"/>
    <property type="molecule type" value="Genomic_DNA"/>
</dbReference>
<dbReference type="RefSeq" id="XP_033539234.1">
    <property type="nucleotide sequence ID" value="XM_033675846.1"/>
</dbReference>
<organism evidence="1">
    <name type="scientific">Eremomyces bilateralis CBS 781.70</name>
    <dbReference type="NCBI Taxonomy" id="1392243"/>
    <lineage>
        <taxon>Eukaryota</taxon>
        <taxon>Fungi</taxon>
        <taxon>Dikarya</taxon>
        <taxon>Ascomycota</taxon>
        <taxon>Pezizomycotina</taxon>
        <taxon>Dothideomycetes</taxon>
        <taxon>Dothideomycetes incertae sedis</taxon>
        <taxon>Eremomycetales</taxon>
        <taxon>Eremomycetaceae</taxon>
        <taxon>Eremomyces</taxon>
    </lineage>
</organism>
<reference evidence="1 3" key="1">
    <citation type="submission" date="2020-01" db="EMBL/GenBank/DDBJ databases">
        <authorList>
            <consortium name="DOE Joint Genome Institute"/>
            <person name="Haridas S."/>
            <person name="Albert R."/>
            <person name="Binder M."/>
            <person name="Bloem J."/>
            <person name="Labutti K."/>
            <person name="Salamov A."/>
            <person name="Andreopoulos B."/>
            <person name="Baker S.E."/>
            <person name="Barry K."/>
            <person name="Bills G."/>
            <person name="Bluhm B.H."/>
            <person name="Cannon C."/>
            <person name="Castanera R."/>
            <person name="Culley D.E."/>
            <person name="Daum C."/>
            <person name="Ezra D."/>
            <person name="Gonzalez J.B."/>
            <person name="Henrissat B."/>
            <person name="Kuo A."/>
            <person name="Liang C."/>
            <person name="Lipzen A."/>
            <person name="Lutzoni F."/>
            <person name="Magnuson J."/>
            <person name="Mondo S."/>
            <person name="Nolan M."/>
            <person name="Ohm R."/>
            <person name="Pangilinan J."/>
            <person name="Park H.-J."/>
            <person name="Ramirez L."/>
            <person name="Alfaro M."/>
            <person name="Sun H."/>
            <person name="Tritt A."/>
            <person name="Yoshinaga Y."/>
            <person name="Zwiers L.-H."/>
            <person name="Turgeon B.G."/>
            <person name="Goodwin S.B."/>
            <person name="Spatafora J.W."/>
            <person name="Crous P.W."/>
            <person name="Grigoriev I.V."/>
        </authorList>
    </citation>
    <scope>NUCLEOTIDE SEQUENCE</scope>
    <source>
        <strain evidence="1 3">CBS 781.70</strain>
    </source>
</reference>
<protein>
    <submittedName>
        <fullName evidence="1 3">Uncharacterized protein</fullName>
    </submittedName>
</protein>
<dbReference type="Proteomes" id="UP000504638">
    <property type="component" value="Unplaced"/>
</dbReference>
<evidence type="ECO:0000313" key="3">
    <source>
        <dbReference type="RefSeq" id="XP_033539234.1"/>
    </source>
</evidence>
<evidence type="ECO:0000313" key="2">
    <source>
        <dbReference type="Proteomes" id="UP000504638"/>
    </source>
</evidence>
<gene>
    <name evidence="1 3" type="ORF">P152DRAFT_386731</name>
</gene>
<reference evidence="3" key="3">
    <citation type="submission" date="2025-04" db="UniProtKB">
        <authorList>
            <consortium name="RefSeq"/>
        </authorList>
    </citation>
    <scope>IDENTIFICATION</scope>
    <source>
        <strain evidence="3">CBS 781.70</strain>
    </source>
</reference>